<proteinExistence type="predicted"/>
<keyword evidence="2" id="KW-1185">Reference proteome</keyword>
<dbReference type="EMBL" id="FN649760">
    <property type="protein sequence ID" value="CBJ33739.1"/>
    <property type="molecule type" value="Genomic_DNA"/>
</dbReference>
<reference evidence="1 2" key="1">
    <citation type="journal article" date="2010" name="Nature">
        <title>The Ectocarpus genome and the independent evolution of multicellularity in brown algae.</title>
        <authorList>
            <person name="Cock J.M."/>
            <person name="Sterck L."/>
            <person name="Rouze P."/>
            <person name="Scornet D."/>
            <person name="Allen A.E."/>
            <person name="Amoutzias G."/>
            <person name="Anthouard V."/>
            <person name="Artiguenave F."/>
            <person name="Aury J.M."/>
            <person name="Badger J.H."/>
            <person name="Beszteri B."/>
            <person name="Billiau K."/>
            <person name="Bonnet E."/>
            <person name="Bothwell J.H."/>
            <person name="Bowler C."/>
            <person name="Boyen C."/>
            <person name="Brownlee C."/>
            <person name="Carrano C.J."/>
            <person name="Charrier B."/>
            <person name="Cho G.Y."/>
            <person name="Coelho S.M."/>
            <person name="Collen J."/>
            <person name="Corre E."/>
            <person name="Da Silva C."/>
            <person name="Delage L."/>
            <person name="Delaroque N."/>
            <person name="Dittami S.M."/>
            <person name="Doulbeau S."/>
            <person name="Elias M."/>
            <person name="Farnham G."/>
            <person name="Gachon C.M."/>
            <person name="Gschloessl B."/>
            <person name="Heesch S."/>
            <person name="Jabbari K."/>
            <person name="Jubin C."/>
            <person name="Kawai H."/>
            <person name="Kimura K."/>
            <person name="Kloareg B."/>
            <person name="Kupper F.C."/>
            <person name="Lang D."/>
            <person name="Le Bail A."/>
            <person name="Leblanc C."/>
            <person name="Lerouge P."/>
            <person name="Lohr M."/>
            <person name="Lopez P.J."/>
            <person name="Martens C."/>
            <person name="Maumus F."/>
            <person name="Michel G."/>
            <person name="Miranda-Saavedra D."/>
            <person name="Morales J."/>
            <person name="Moreau H."/>
            <person name="Motomura T."/>
            <person name="Nagasato C."/>
            <person name="Napoli C.A."/>
            <person name="Nelson D.R."/>
            <person name="Nyvall-Collen P."/>
            <person name="Peters A.F."/>
            <person name="Pommier C."/>
            <person name="Potin P."/>
            <person name="Poulain J."/>
            <person name="Quesneville H."/>
            <person name="Read B."/>
            <person name="Rensing S.A."/>
            <person name="Ritter A."/>
            <person name="Rousvoal S."/>
            <person name="Samanta M."/>
            <person name="Samson G."/>
            <person name="Schroeder D.C."/>
            <person name="Segurens B."/>
            <person name="Strittmatter M."/>
            <person name="Tonon T."/>
            <person name="Tregear J.W."/>
            <person name="Valentin K."/>
            <person name="von Dassow P."/>
            <person name="Yamagishi T."/>
            <person name="Van de Peer Y."/>
            <person name="Wincker P."/>
        </authorList>
    </citation>
    <scope>NUCLEOTIDE SEQUENCE [LARGE SCALE GENOMIC DNA]</scope>
    <source>
        <strain evidence="2">Ec32 / CCAP1310/4</strain>
    </source>
</reference>
<accession>D7G4X6</accession>
<evidence type="ECO:0000313" key="2">
    <source>
        <dbReference type="Proteomes" id="UP000002630"/>
    </source>
</evidence>
<sequence>MEPPSEKLADEDTGEALDLHSRVGSSLRPRWFPVSWRIFLG</sequence>
<name>D7G4X6_ECTSI</name>
<dbReference type="AlphaFoldDB" id="D7G4X6"/>
<protein>
    <submittedName>
        <fullName evidence="1">Uncharacterized protein</fullName>
    </submittedName>
</protein>
<dbReference type="Proteomes" id="UP000002630">
    <property type="component" value="Unassembled WGS sequence"/>
</dbReference>
<dbReference type="InParanoid" id="D7G4X6"/>
<organism evidence="1 2">
    <name type="scientific">Ectocarpus siliculosus</name>
    <name type="common">Brown alga</name>
    <name type="synonym">Conferva siliculosa</name>
    <dbReference type="NCBI Taxonomy" id="2880"/>
    <lineage>
        <taxon>Eukaryota</taxon>
        <taxon>Sar</taxon>
        <taxon>Stramenopiles</taxon>
        <taxon>Ochrophyta</taxon>
        <taxon>PX clade</taxon>
        <taxon>Phaeophyceae</taxon>
        <taxon>Ectocarpales</taxon>
        <taxon>Ectocarpaceae</taxon>
        <taxon>Ectocarpus</taxon>
    </lineage>
</organism>
<gene>
    <name evidence="1" type="ORF">Esi_0585_0002</name>
</gene>
<evidence type="ECO:0000313" key="1">
    <source>
        <dbReference type="EMBL" id="CBJ33739.1"/>
    </source>
</evidence>